<feature type="compositionally biased region" description="Gly residues" evidence="1">
    <location>
        <begin position="246"/>
        <end position="290"/>
    </location>
</feature>
<evidence type="ECO:0008006" key="4">
    <source>
        <dbReference type="Google" id="ProtNLM"/>
    </source>
</evidence>
<dbReference type="EMBL" id="ON529855">
    <property type="protein sequence ID" value="USN14622.1"/>
    <property type="molecule type" value="Genomic_DNA"/>
</dbReference>
<evidence type="ECO:0000313" key="3">
    <source>
        <dbReference type="Proteomes" id="UP001057221"/>
    </source>
</evidence>
<sequence>MTLLSELFPDGSSGGLRRGARISLTTSTTLQVADHVALAPPGYGLWGWDVICIGAGGSGMRYFGGSGGGREQRFVPVAEVGTSVAVVVGAGGVAASHSIGSPGGDTSFGVSLGASGGGAGLGSAAVDGIFPARTSKRPLVDVGPSSATAWANYQTGSPGTSATATVPTNVFDGSRGGGGGVGASQAGGSVWPHPSAMSTVRAAGGGFGGVDGGAPASAAQLALVRVRADIATAGPGNPSTTPGAPGHPGVGDYPGGGGNGNAGSAGNAAGDGGFPGGGGGGSNGTSGTQGNGAAGVVYLYPIFEPL</sequence>
<name>A0A9E7SMA1_9CAUD</name>
<feature type="region of interest" description="Disordered" evidence="1">
    <location>
        <begin position="232"/>
        <end position="290"/>
    </location>
</feature>
<proteinExistence type="predicted"/>
<accession>A0A9E7SMA1</accession>
<dbReference type="Proteomes" id="UP001057221">
    <property type="component" value="Segment"/>
</dbReference>
<evidence type="ECO:0000313" key="2">
    <source>
        <dbReference type="EMBL" id="USN14622.1"/>
    </source>
</evidence>
<keyword evidence="3" id="KW-1185">Reference proteome</keyword>
<gene>
    <name evidence="2" type="ORF">DOMOVOI_01480</name>
</gene>
<organism evidence="2 3">
    <name type="scientific">Brevundimonas phage vB_BpoS-Domovoi</name>
    <dbReference type="NCBI Taxonomy" id="2948598"/>
    <lineage>
        <taxon>Viruses</taxon>
        <taxon>Duplodnaviria</taxon>
        <taxon>Heunggongvirae</taxon>
        <taxon>Uroviricota</taxon>
        <taxon>Caudoviricetes</taxon>
        <taxon>Jeanschmidtviridae</taxon>
        <taxon>Marchewkavirus</taxon>
        <taxon>Marchewkavirus domovoi</taxon>
    </lineage>
</organism>
<evidence type="ECO:0000256" key="1">
    <source>
        <dbReference type="SAM" id="MobiDB-lite"/>
    </source>
</evidence>
<reference evidence="2 3" key="1">
    <citation type="submission" date="2022-05" db="EMBL/GenBank/DDBJ databases">
        <authorList>
            <person name="Friedrich I."/>
            <person name="Poehlein A."/>
            <person name="Schneider D."/>
            <person name="Hertel R."/>
            <person name="Daniel R."/>
        </authorList>
    </citation>
    <scope>NUCLEOTIDE SEQUENCE [LARGE SCALE GENOMIC DNA]</scope>
</reference>
<protein>
    <recommendedName>
        <fullName evidence="4">Minor tail protein</fullName>
    </recommendedName>
</protein>